<dbReference type="AlphaFoldDB" id="A0A0D0DEN7"/>
<reference evidence="3" key="2">
    <citation type="submission" date="2015-01" db="EMBL/GenBank/DDBJ databases">
        <title>Evolutionary Origins and Diversification of the Mycorrhizal Mutualists.</title>
        <authorList>
            <consortium name="DOE Joint Genome Institute"/>
            <consortium name="Mycorrhizal Genomics Consortium"/>
            <person name="Kohler A."/>
            <person name="Kuo A."/>
            <person name="Nagy L.G."/>
            <person name="Floudas D."/>
            <person name="Copeland A."/>
            <person name="Barry K.W."/>
            <person name="Cichocki N."/>
            <person name="Veneault-Fourrey C."/>
            <person name="LaButti K."/>
            <person name="Lindquist E.A."/>
            <person name="Lipzen A."/>
            <person name="Lundell T."/>
            <person name="Morin E."/>
            <person name="Murat C."/>
            <person name="Riley R."/>
            <person name="Ohm R."/>
            <person name="Sun H."/>
            <person name="Tunlid A."/>
            <person name="Henrissat B."/>
            <person name="Grigoriev I.V."/>
            <person name="Hibbett D.S."/>
            <person name="Martin F."/>
        </authorList>
    </citation>
    <scope>NUCLEOTIDE SEQUENCE [LARGE SCALE GENOMIC DNA]</scope>
    <source>
        <strain evidence="3">Ve08.2h10</strain>
    </source>
</reference>
<dbReference type="HOGENOM" id="CLU_126337_2_0_1"/>
<proteinExistence type="predicted"/>
<protein>
    <recommendedName>
        <fullName evidence="4">C2H2-type domain-containing protein</fullName>
    </recommendedName>
</protein>
<name>A0A0D0DEN7_9AGAM</name>
<dbReference type="EMBL" id="KN827716">
    <property type="protein sequence ID" value="KIK76025.1"/>
    <property type="molecule type" value="Genomic_DNA"/>
</dbReference>
<accession>A0A0D0DEN7</accession>
<dbReference type="InParanoid" id="A0A0D0DEN7"/>
<evidence type="ECO:0000256" key="1">
    <source>
        <dbReference type="SAM" id="MobiDB-lite"/>
    </source>
</evidence>
<evidence type="ECO:0000313" key="3">
    <source>
        <dbReference type="Proteomes" id="UP000054538"/>
    </source>
</evidence>
<feature type="region of interest" description="Disordered" evidence="1">
    <location>
        <begin position="1"/>
        <end position="20"/>
    </location>
</feature>
<evidence type="ECO:0008006" key="4">
    <source>
        <dbReference type="Google" id="ProtNLM"/>
    </source>
</evidence>
<sequence>MAKGSLTDGEIIQVDPETRQRADRDRTSSVVVYACRISEPCGLWVEGDLKEIRTHLRKYHGVLGHSRDTIICCWFGCREHRKLSSMPRHVMTHLQVKFSCSNCGQLFPREDCARAHCRAVETCAEALIFNVPGPQARIVGLECTAT</sequence>
<evidence type="ECO:0000313" key="2">
    <source>
        <dbReference type="EMBL" id="KIK76025.1"/>
    </source>
</evidence>
<organism evidence="2 3">
    <name type="scientific">Paxillus rubicundulus Ve08.2h10</name>
    <dbReference type="NCBI Taxonomy" id="930991"/>
    <lineage>
        <taxon>Eukaryota</taxon>
        <taxon>Fungi</taxon>
        <taxon>Dikarya</taxon>
        <taxon>Basidiomycota</taxon>
        <taxon>Agaricomycotina</taxon>
        <taxon>Agaricomycetes</taxon>
        <taxon>Agaricomycetidae</taxon>
        <taxon>Boletales</taxon>
        <taxon>Paxilineae</taxon>
        <taxon>Paxillaceae</taxon>
        <taxon>Paxillus</taxon>
    </lineage>
</organism>
<gene>
    <name evidence="2" type="ORF">PAXRUDRAFT_36948</name>
</gene>
<keyword evidence="3" id="KW-1185">Reference proteome</keyword>
<reference evidence="2 3" key="1">
    <citation type="submission" date="2014-04" db="EMBL/GenBank/DDBJ databases">
        <authorList>
            <consortium name="DOE Joint Genome Institute"/>
            <person name="Kuo A."/>
            <person name="Kohler A."/>
            <person name="Jargeat P."/>
            <person name="Nagy L.G."/>
            <person name="Floudas D."/>
            <person name="Copeland A."/>
            <person name="Barry K.W."/>
            <person name="Cichocki N."/>
            <person name="Veneault-Fourrey C."/>
            <person name="LaButti K."/>
            <person name="Lindquist E.A."/>
            <person name="Lipzen A."/>
            <person name="Lundell T."/>
            <person name="Morin E."/>
            <person name="Murat C."/>
            <person name="Sun H."/>
            <person name="Tunlid A."/>
            <person name="Henrissat B."/>
            <person name="Grigoriev I.V."/>
            <person name="Hibbett D.S."/>
            <person name="Martin F."/>
            <person name="Nordberg H.P."/>
            <person name="Cantor M.N."/>
            <person name="Hua S.X."/>
        </authorList>
    </citation>
    <scope>NUCLEOTIDE SEQUENCE [LARGE SCALE GENOMIC DNA]</scope>
    <source>
        <strain evidence="2 3">Ve08.2h10</strain>
    </source>
</reference>
<dbReference type="Proteomes" id="UP000054538">
    <property type="component" value="Unassembled WGS sequence"/>
</dbReference>
<dbReference type="OrthoDB" id="2612212at2759"/>